<dbReference type="Proteomes" id="UP000564573">
    <property type="component" value="Unassembled WGS sequence"/>
</dbReference>
<dbReference type="PANTHER" id="PTHR43038">
    <property type="entry name" value="ATP-BINDING CASSETTE, SUB-FAMILY H, MEMBER 1"/>
    <property type="match status" value="1"/>
</dbReference>
<dbReference type="SUPFAM" id="SSF52540">
    <property type="entry name" value="P-loop containing nucleoside triphosphate hydrolases"/>
    <property type="match status" value="1"/>
</dbReference>
<dbReference type="GO" id="GO:0005524">
    <property type="term" value="F:ATP binding"/>
    <property type="evidence" value="ECO:0007669"/>
    <property type="project" value="UniProtKB-KW"/>
</dbReference>
<dbReference type="RefSeq" id="WP_183782854.1">
    <property type="nucleotide sequence ID" value="NZ_JACIBS010000001.1"/>
</dbReference>
<dbReference type="AlphaFoldDB" id="A0A839XUS4"/>
<dbReference type="GO" id="GO:0016887">
    <property type="term" value="F:ATP hydrolysis activity"/>
    <property type="evidence" value="ECO:0007669"/>
    <property type="project" value="InterPro"/>
</dbReference>
<dbReference type="PROSITE" id="PS00211">
    <property type="entry name" value="ABC_TRANSPORTER_1"/>
    <property type="match status" value="1"/>
</dbReference>
<accession>A0A839XUS4</accession>
<dbReference type="CDD" id="cd03230">
    <property type="entry name" value="ABC_DR_subfamily_A"/>
    <property type="match status" value="1"/>
</dbReference>
<dbReference type="EMBL" id="JACIBS010000001">
    <property type="protein sequence ID" value="MBB3663575.1"/>
    <property type="molecule type" value="Genomic_DNA"/>
</dbReference>
<protein>
    <submittedName>
        <fullName evidence="4">ABC-2 type transport system ATP-binding protein</fullName>
    </submittedName>
</protein>
<dbReference type="SMART" id="SM00382">
    <property type="entry name" value="AAA"/>
    <property type="match status" value="1"/>
</dbReference>
<dbReference type="Pfam" id="PF00005">
    <property type="entry name" value="ABC_tran"/>
    <property type="match status" value="1"/>
</dbReference>
<dbReference type="InterPro" id="IPR003439">
    <property type="entry name" value="ABC_transporter-like_ATP-bd"/>
</dbReference>
<gene>
    <name evidence="4" type="ORF">FB384_002479</name>
</gene>
<dbReference type="PANTHER" id="PTHR43038:SF3">
    <property type="entry name" value="ABC TRANSPORTER G FAMILY MEMBER 20 ISOFORM X1"/>
    <property type="match status" value="1"/>
</dbReference>
<organism evidence="4 5">
    <name type="scientific">Prauserella sediminis</name>
    <dbReference type="NCBI Taxonomy" id="577680"/>
    <lineage>
        <taxon>Bacteria</taxon>
        <taxon>Bacillati</taxon>
        <taxon>Actinomycetota</taxon>
        <taxon>Actinomycetes</taxon>
        <taxon>Pseudonocardiales</taxon>
        <taxon>Pseudonocardiaceae</taxon>
        <taxon>Prauserella</taxon>
        <taxon>Prauserella salsuginis group</taxon>
    </lineage>
</organism>
<dbReference type="InterPro" id="IPR027417">
    <property type="entry name" value="P-loop_NTPase"/>
</dbReference>
<proteinExistence type="predicted"/>
<dbReference type="InterPro" id="IPR003593">
    <property type="entry name" value="AAA+_ATPase"/>
</dbReference>
<keyword evidence="1" id="KW-0547">Nucleotide-binding</keyword>
<comment type="caution">
    <text evidence="4">The sequence shown here is derived from an EMBL/GenBank/DDBJ whole genome shotgun (WGS) entry which is preliminary data.</text>
</comment>
<dbReference type="InterPro" id="IPR017871">
    <property type="entry name" value="ABC_transporter-like_CS"/>
</dbReference>
<keyword evidence="5" id="KW-1185">Reference proteome</keyword>
<evidence type="ECO:0000259" key="3">
    <source>
        <dbReference type="PROSITE" id="PS50893"/>
    </source>
</evidence>
<evidence type="ECO:0000256" key="1">
    <source>
        <dbReference type="ARBA" id="ARBA00022741"/>
    </source>
</evidence>
<reference evidence="4 5" key="1">
    <citation type="submission" date="2020-08" db="EMBL/GenBank/DDBJ databases">
        <title>Sequencing the genomes of 1000 actinobacteria strains.</title>
        <authorList>
            <person name="Klenk H.-P."/>
        </authorList>
    </citation>
    <scope>NUCLEOTIDE SEQUENCE [LARGE SCALE GENOMIC DNA]</scope>
    <source>
        <strain evidence="4 5">DSM 45267</strain>
    </source>
</reference>
<keyword evidence="2 4" id="KW-0067">ATP-binding</keyword>
<evidence type="ECO:0000313" key="4">
    <source>
        <dbReference type="EMBL" id="MBB3663575.1"/>
    </source>
</evidence>
<evidence type="ECO:0000313" key="5">
    <source>
        <dbReference type="Proteomes" id="UP000564573"/>
    </source>
</evidence>
<evidence type="ECO:0000256" key="2">
    <source>
        <dbReference type="ARBA" id="ARBA00022840"/>
    </source>
</evidence>
<sequence length="251" mass="26796">MIQSLLEPDRRRAPAGDPAIIARSLRVNRPDGAVLDGVSFEVRQGTVTGLLGPSGAGKTTLLRTIVGVQQVNAGTITVLGHRAGSRQLRSRVGYATQEPAIYPDLTVTELLEYFAAVLGCDDGRVDEVIATVGLDEHSRIRVDRLSGGQKARANLAVALLGSPDLLVLDEPTVGSDPRLRRELWSLFDRMAADGATVLVSSHMLDEASRCGQLLLVQHGRVLAQDTPANLRARTGTDNVEEAFLSLTEGSS</sequence>
<dbReference type="PROSITE" id="PS50893">
    <property type="entry name" value="ABC_TRANSPORTER_2"/>
    <property type="match status" value="1"/>
</dbReference>
<name>A0A839XUS4_9PSEU</name>
<dbReference type="Gene3D" id="3.40.50.300">
    <property type="entry name" value="P-loop containing nucleotide triphosphate hydrolases"/>
    <property type="match status" value="1"/>
</dbReference>
<feature type="domain" description="ABC transporter" evidence="3">
    <location>
        <begin position="20"/>
        <end position="243"/>
    </location>
</feature>